<keyword evidence="2" id="KW-0812">Transmembrane</keyword>
<feature type="transmembrane region" description="Helical" evidence="2">
    <location>
        <begin position="35"/>
        <end position="58"/>
    </location>
</feature>
<organism evidence="3 4">
    <name type="scientific">Streptosporangium oxazolinicum</name>
    <dbReference type="NCBI Taxonomy" id="909287"/>
    <lineage>
        <taxon>Bacteria</taxon>
        <taxon>Bacillati</taxon>
        <taxon>Actinomycetota</taxon>
        <taxon>Actinomycetes</taxon>
        <taxon>Streptosporangiales</taxon>
        <taxon>Streptosporangiaceae</taxon>
        <taxon>Streptosporangium</taxon>
    </lineage>
</organism>
<keyword evidence="4" id="KW-1185">Reference proteome</keyword>
<dbReference type="EMBL" id="BAABAQ010000010">
    <property type="protein sequence ID" value="GAA4199815.1"/>
    <property type="molecule type" value="Genomic_DNA"/>
</dbReference>
<feature type="region of interest" description="Disordered" evidence="1">
    <location>
        <begin position="1"/>
        <end position="35"/>
    </location>
</feature>
<keyword evidence="2" id="KW-0472">Membrane</keyword>
<name>A0ABP8B769_9ACTN</name>
<feature type="compositionally biased region" description="Basic and acidic residues" evidence="1">
    <location>
        <begin position="90"/>
        <end position="100"/>
    </location>
</feature>
<accession>A0ABP8B769</accession>
<gene>
    <name evidence="3" type="ORF">GCM10022252_52180</name>
</gene>
<comment type="caution">
    <text evidence="3">The sequence shown here is derived from an EMBL/GenBank/DDBJ whole genome shotgun (WGS) entry which is preliminary data.</text>
</comment>
<feature type="compositionally biased region" description="Gly residues" evidence="1">
    <location>
        <begin position="103"/>
        <end position="119"/>
    </location>
</feature>
<reference evidence="4" key="1">
    <citation type="journal article" date="2019" name="Int. J. Syst. Evol. Microbiol.">
        <title>The Global Catalogue of Microorganisms (GCM) 10K type strain sequencing project: providing services to taxonomists for standard genome sequencing and annotation.</title>
        <authorList>
            <consortium name="The Broad Institute Genomics Platform"/>
            <consortium name="The Broad Institute Genome Sequencing Center for Infectious Disease"/>
            <person name="Wu L."/>
            <person name="Ma J."/>
        </authorList>
    </citation>
    <scope>NUCLEOTIDE SEQUENCE [LARGE SCALE GENOMIC DNA]</scope>
    <source>
        <strain evidence="4">JCM 17388</strain>
    </source>
</reference>
<keyword evidence="2" id="KW-1133">Transmembrane helix</keyword>
<evidence type="ECO:0000313" key="4">
    <source>
        <dbReference type="Proteomes" id="UP001501251"/>
    </source>
</evidence>
<evidence type="ECO:0000256" key="1">
    <source>
        <dbReference type="SAM" id="MobiDB-lite"/>
    </source>
</evidence>
<proteinExistence type="predicted"/>
<feature type="compositionally biased region" description="Low complexity" evidence="1">
    <location>
        <begin position="143"/>
        <end position="153"/>
    </location>
</feature>
<feature type="region of interest" description="Disordered" evidence="1">
    <location>
        <begin position="56"/>
        <end position="178"/>
    </location>
</feature>
<protein>
    <recommendedName>
        <fullName evidence="5">Serine/threonine protein kinase</fullName>
    </recommendedName>
</protein>
<evidence type="ECO:0008006" key="5">
    <source>
        <dbReference type="Google" id="ProtNLM"/>
    </source>
</evidence>
<evidence type="ECO:0000313" key="3">
    <source>
        <dbReference type="EMBL" id="GAA4199815.1"/>
    </source>
</evidence>
<dbReference type="Proteomes" id="UP001501251">
    <property type="component" value="Unassembled WGS sequence"/>
</dbReference>
<evidence type="ECO:0000256" key="2">
    <source>
        <dbReference type="SAM" id="Phobius"/>
    </source>
</evidence>
<dbReference type="RefSeq" id="WP_344920691.1">
    <property type="nucleotide sequence ID" value="NZ_BAABAQ010000010.1"/>
</dbReference>
<sequence length="178" mass="17916">MHVPPSSPGSPGEPEILADSVGEPRKRRKTQRGSGLAIAVFSVLAAALLGGGAVFAFMNAGGDDPRVPSAPDSAQEASQEPEPDQSPPQAKERKPEKEADAASGGGDTSTGGGDSGTGSGTADESEPGAESAAGRPAEDKPSKQQQSGSPQKPQDTEQDYLNDGPVGYVHPQGPIGGY</sequence>